<dbReference type="NCBIfam" id="TIGR01300">
    <property type="entry name" value="CPA3_mnhG_phaG"/>
    <property type="match status" value="1"/>
</dbReference>
<dbReference type="GO" id="GO:0015385">
    <property type="term" value="F:sodium:proton antiporter activity"/>
    <property type="evidence" value="ECO:0007669"/>
    <property type="project" value="TreeGrafter"/>
</dbReference>
<comment type="caution">
    <text evidence="2">The sequence shown here is derived from an EMBL/GenBank/DDBJ whole genome shotgun (WGS) entry which is preliminary data.</text>
</comment>
<dbReference type="AlphaFoldDB" id="A0A2R7YAI7"/>
<evidence type="ECO:0000313" key="2">
    <source>
        <dbReference type="EMBL" id="PUA33882.1"/>
    </source>
</evidence>
<dbReference type="Proteomes" id="UP000244093">
    <property type="component" value="Unassembled WGS sequence"/>
</dbReference>
<name>A0A2R7YAI7_9CREN</name>
<accession>A0A2R7YAI7</accession>
<evidence type="ECO:0000256" key="1">
    <source>
        <dbReference type="SAM" id="Phobius"/>
    </source>
</evidence>
<dbReference type="PANTHER" id="PTHR34703">
    <property type="entry name" value="ANTIPORTER SUBUNIT MNHG2-RELATED"/>
    <property type="match status" value="1"/>
</dbReference>
<keyword evidence="1" id="KW-0472">Membrane</keyword>
<dbReference type="InterPro" id="IPR005133">
    <property type="entry name" value="PhaG_MnhG_YufB"/>
</dbReference>
<keyword evidence="1" id="KW-0812">Transmembrane</keyword>
<sequence length="134" mass="14363">MEANALDQALMVVGTVMIVWGAVSDLIGALGMLRFPNFFVRLHAATVGTIWGAFVPLIGVSLFAAGYEGLGFYRWFMAGGALVTAFLLLLLAPVGSHALARAAYRSRAAEVKPKVVDFLEEFVKKVMGGENDRA</sequence>
<feature type="transmembrane region" description="Helical" evidence="1">
    <location>
        <begin position="12"/>
        <end position="33"/>
    </location>
</feature>
<gene>
    <name evidence="2" type="ORF">B7O98_00210</name>
</gene>
<reference evidence="2 3" key="1">
    <citation type="journal article" date="2018" name="Syst. Appl. Microbiol.">
        <title>A new symbiotic nanoarchaeote (Candidatus Nanoclepta minutus) and its host (Zestosphaera tikiterensis gen. nov., sp. nov.) from a New Zealand hot spring.</title>
        <authorList>
            <person name="St John E."/>
            <person name="Liu Y."/>
            <person name="Podar M."/>
            <person name="Stott M.B."/>
            <person name="Meneghin J."/>
            <person name="Chen Z."/>
            <person name="Lagutin K."/>
            <person name="Mitchell K."/>
            <person name="Reysenbach A.L."/>
        </authorList>
    </citation>
    <scope>NUCLEOTIDE SEQUENCE [LARGE SCALE GENOMIC DNA]</scope>
    <source>
        <strain evidence="2">NZ3</strain>
    </source>
</reference>
<protein>
    <submittedName>
        <fullName evidence="2">Cation:proton antiporter</fullName>
    </submittedName>
</protein>
<proteinExistence type="predicted"/>
<feature type="transmembrane region" description="Helical" evidence="1">
    <location>
        <begin position="45"/>
        <end position="66"/>
    </location>
</feature>
<dbReference type="EMBL" id="NBVN01000001">
    <property type="protein sequence ID" value="PUA33882.1"/>
    <property type="molecule type" value="Genomic_DNA"/>
</dbReference>
<organism evidence="2 3">
    <name type="scientific">Zestosphaera tikiterensis</name>
    <dbReference type="NCBI Taxonomy" id="1973259"/>
    <lineage>
        <taxon>Archaea</taxon>
        <taxon>Thermoproteota</taxon>
        <taxon>Thermoprotei</taxon>
        <taxon>Desulfurococcales</taxon>
        <taxon>Desulfurococcaceae</taxon>
        <taxon>Zestosphaera</taxon>
    </lineage>
</organism>
<keyword evidence="1" id="KW-1133">Transmembrane helix</keyword>
<dbReference type="Pfam" id="PF03334">
    <property type="entry name" value="PhaG_MnhG_YufB"/>
    <property type="match status" value="1"/>
</dbReference>
<feature type="transmembrane region" description="Helical" evidence="1">
    <location>
        <begin position="72"/>
        <end position="92"/>
    </location>
</feature>
<dbReference type="PANTHER" id="PTHR34703:SF1">
    <property type="entry name" value="ANTIPORTER SUBUNIT MNHG2-RELATED"/>
    <property type="match status" value="1"/>
</dbReference>
<evidence type="ECO:0000313" key="3">
    <source>
        <dbReference type="Proteomes" id="UP000244093"/>
    </source>
</evidence>